<name>A0ABZ2SKI3_9ENTE</name>
<reference evidence="1 2" key="1">
    <citation type="submission" date="2021-03" db="EMBL/GenBank/DDBJ databases">
        <authorList>
            <person name="Gilmore M.S."/>
            <person name="Schwartzman J."/>
            <person name="Van Tyne D."/>
            <person name="Martin M."/>
            <person name="Earl A.M."/>
            <person name="Manson A.L."/>
            <person name="Straub T."/>
            <person name="Salamzade R."/>
            <person name="Saavedra J."/>
            <person name="Lebreton F."/>
            <person name="Prichula J."/>
            <person name="Schaufler K."/>
            <person name="Gaca A."/>
            <person name="Sgardioli B."/>
            <person name="Wagenaar J."/>
            <person name="Strong T."/>
        </authorList>
    </citation>
    <scope>NUCLEOTIDE SEQUENCE [LARGE SCALE GENOMIC DNA]</scope>
    <source>
        <strain evidence="1 2">DIV2402</strain>
    </source>
</reference>
<evidence type="ECO:0000313" key="2">
    <source>
        <dbReference type="Proteomes" id="UP000664701"/>
    </source>
</evidence>
<protein>
    <submittedName>
        <fullName evidence="1">Uncharacterized protein</fullName>
    </submittedName>
</protein>
<accession>A0ABZ2SKI3</accession>
<reference evidence="1 2" key="2">
    <citation type="submission" date="2024-03" db="EMBL/GenBank/DDBJ databases">
        <title>The Genome Sequence of Enterococcus sp. DIV2402.</title>
        <authorList>
            <consortium name="The Broad Institute Genomics Platform"/>
            <consortium name="The Broad Institute Microbial Omics Core"/>
            <consortium name="The Broad Institute Genomic Center for Infectious Diseases"/>
            <person name="Earl A."/>
            <person name="Manson A."/>
            <person name="Gilmore M."/>
            <person name="Schwartman J."/>
            <person name="Shea T."/>
            <person name="Abouelleil A."/>
            <person name="Cao P."/>
            <person name="Chapman S."/>
            <person name="Cusick C."/>
            <person name="Young S."/>
            <person name="Neafsey D."/>
            <person name="Nusbaum C."/>
            <person name="Birren B."/>
        </authorList>
    </citation>
    <scope>NUCLEOTIDE SEQUENCE [LARGE SCALE GENOMIC DNA]</scope>
    <source>
        <strain evidence="1 2">DIV2402</strain>
    </source>
</reference>
<organism evidence="1 2">
    <name type="scientific">Candidatus Enterococcus lowellii</name>
    <dbReference type="NCBI Taxonomy" id="2230877"/>
    <lineage>
        <taxon>Bacteria</taxon>
        <taxon>Bacillati</taxon>
        <taxon>Bacillota</taxon>
        <taxon>Bacilli</taxon>
        <taxon>Lactobacillales</taxon>
        <taxon>Enterococcaceae</taxon>
        <taxon>Enterococcus</taxon>
    </lineage>
</organism>
<proteinExistence type="predicted"/>
<evidence type="ECO:0000313" key="1">
    <source>
        <dbReference type="EMBL" id="WYJ76367.1"/>
    </source>
</evidence>
<gene>
    <name evidence="1" type="ORF">DOK78_000993</name>
</gene>
<sequence>MVCLTKITATENYQRYHISFSHAIGFTMAVYGSSVSKNSQNKTKINDHSVCLP</sequence>
<dbReference type="Proteomes" id="UP000664701">
    <property type="component" value="Chromosome"/>
</dbReference>
<dbReference type="EMBL" id="CP147251">
    <property type="protein sequence ID" value="WYJ76367.1"/>
    <property type="molecule type" value="Genomic_DNA"/>
</dbReference>
<keyword evidence="2" id="KW-1185">Reference proteome</keyword>